<feature type="region of interest" description="Disordered" evidence="1">
    <location>
        <begin position="101"/>
        <end position="136"/>
    </location>
</feature>
<keyword evidence="2" id="KW-0812">Transmembrane</keyword>
<evidence type="ECO:0000256" key="3">
    <source>
        <dbReference type="SAM" id="SignalP"/>
    </source>
</evidence>
<evidence type="ECO:0000256" key="2">
    <source>
        <dbReference type="SAM" id="Phobius"/>
    </source>
</evidence>
<feature type="signal peptide" evidence="3">
    <location>
        <begin position="1"/>
        <end position="17"/>
    </location>
</feature>
<organism evidence="4 5">
    <name type="scientific">Periconia macrospinosa</name>
    <dbReference type="NCBI Taxonomy" id="97972"/>
    <lineage>
        <taxon>Eukaryota</taxon>
        <taxon>Fungi</taxon>
        <taxon>Dikarya</taxon>
        <taxon>Ascomycota</taxon>
        <taxon>Pezizomycotina</taxon>
        <taxon>Dothideomycetes</taxon>
        <taxon>Pleosporomycetidae</taxon>
        <taxon>Pleosporales</taxon>
        <taxon>Massarineae</taxon>
        <taxon>Periconiaceae</taxon>
        <taxon>Periconia</taxon>
    </lineage>
</organism>
<sequence>MKARGALLFTDWFVVTATCITSIPHPYVKLVALCRPISLIFPSLMPPLPLSPVSADQPRTTGLLAAQVQSGEYGRLFKIFLLVLVVVTGLRLFLTRLSTRETRRRNQTTTPPSQTINSTWKQNLRHDRPSISKDPQQATIPYEGIYPWIAPPQPLPGPYDPPFYPLPTLRRHSYDPSVTMDTNTKARIASYSRRVSAANIHKSETTQRATIHGKVTTSTKGWRRNQWVISGE</sequence>
<keyword evidence="2" id="KW-0472">Membrane</keyword>
<reference evidence="4 5" key="1">
    <citation type="journal article" date="2018" name="Sci. Rep.">
        <title>Comparative genomics provides insights into the lifestyle and reveals functional heterogeneity of dark septate endophytic fungi.</title>
        <authorList>
            <person name="Knapp D.G."/>
            <person name="Nemeth J.B."/>
            <person name="Barry K."/>
            <person name="Hainaut M."/>
            <person name="Henrissat B."/>
            <person name="Johnson J."/>
            <person name="Kuo A."/>
            <person name="Lim J.H.P."/>
            <person name="Lipzen A."/>
            <person name="Nolan M."/>
            <person name="Ohm R.A."/>
            <person name="Tamas L."/>
            <person name="Grigoriev I.V."/>
            <person name="Spatafora J.W."/>
            <person name="Nagy L.G."/>
            <person name="Kovacs G.M."/>
        </authorList>
    </citation>
    <scope>NUCLEOTIDE SEQUENCE [LARGE SCALE GENOMIC DNA]</scope>
    <source>
        <strain evidence="4 5">DSE2036</strain>
    </source>
</reference>
<feature type="transmembrane region" description="Helical" evidence="2">
    <location>
        <begin position="76"/>
        <end position="94"/>
    </location>
</feature>
<dbReference type="AlphaFoldDB" id="A0A2V1DHK4"/>
<protein>
    <submittedName>
        <fullName evidence="4">Uncharacterized protein</fullName>
    </submittedName>
</protein>
<keyword evidence="2" id="KW-1133">Transmembrane helix</keyword>
<gene>
    <name evidence="4" type="ORF">DM02DRAFT_80738</name>
</gene>
<dbReference type="OrthoDB" id="3942886at2759"/>
<evidence type="ECO:0000313" key="5">
    <source>
        <dbReference type="Proteomes" id="UP000244855"/>
    </source>
</evidence>
<evidence type="ECO:0000256" key="1">
    <source>
        <dbReference type="SAM" id="MobiDB-lite"/>
    </source>
</evidence>
<evidence type="ECO:0000313" key="4">
    <source>
        <dbReference type="EMBL" id="PVH97538.1"/>
    </source>
</evidence>
<proteinExistence type="predicted"/>
<name>A0A2V1DHK4_9PLEO</name>
<feature type="chain" id="PRO_5015971052" evidence="3">
    <location>
        <begin position="18"/>
        <end position="232"/>
    </location>
</feature>
<dbReference type="Proteomes" id="UP000244855">
    <property type="component" value="Unassembled WGS sequence"/>
</dbReference>
<keyword evidence="3" id="KW-0732">Signal</keyword>
<dbReference type="EMBL" id="KZ805434">
    <property type="protein sequence ID" value="PVH97538.1"/>
    <property type="molecule type" value="Genomic_DNA"/>
</dbReference>
<keyword evidence="5" id="KW-1185">Reference proteome</keyword>
<accession>A0A2V1DHK4</accession>